<evidence type="ECO:0000259" key="10">
    <source>
        <dbReference type="PROSITE" id="PS50835"/>
    </source>
</evidence>
<dbReference type="GO" id="GO:0007155">
    <property type="term" value="P:cell adhesion"/>
    <property type="evidence" value="ECO:0007669"/>
    <property type="project" value="UniProtKB-KW"/>
</dbReference>
<evidence type="ECO:0000313" key="11">
    <source>
        <dbReference type="EMBL" id="CAD7272139.1"/>
    </source>
</evidence>
<dbReference type="InterPro" id="IPR003599">
    <property type="entry name" value="Ig_sub"/>
</dbReference>
<evidence type="ECO:0000256" key="3">
    <source>
        <dbReference type="ARBA" id="ARBA00022729"/>
    </source>
</evidence>
<dbReference type="Pfam" id="PF07679">
    <property type="entry name" value="I-set"/>
    <property type="match status" value="1"/>
</dbReference>
<reference evidence="11" key="1">
    <citation type="submission" date="2020-11" db="EMBL/GenBank/DDBJ databases">
        <authorList>
            <person name="Tran Van P."/>
        </authorList>
    </citation>
    <scope>NUCLEOTIDE SEQUENCE</scope>
</reference>
<evidence type="ECO:0000256" key="4">
    <source>
        <dbReference type="ARBA" id="ARBA00022737"/>
    </source>
</evidence>
<evidence type="ECO:0000256" key="2">
    <source>
        <dbReference type="ARBA" id="ARBA00022692"/>
    </source>
</evidence>
<keyword evidence="3" id="KW-0732">Signal</keyword>
<evidence type="ECO:0000313" key="12">
    <source>
        <dbReference type="Proteomes" id="UP000678499"/>
    </source>
</evidence>
<feature type="domain" description="Ig-like" evidence="10">
    <location>
        <begin position="30"/>
        <end position="123"/>
    </location>
</feature>
<dbReference type="InterPro" id="IPR036179">
    <property type="entry name" value="Ig-like_dom_sf"/>
</dbReference>
<gene>
    <name evidence="11" type="ORF">NMOB1V02_LOCUS87</name>
</gene>
<comment type="subcellular location">
    <subcellularLocation>
        <location evidence="1">Membrane</location>
        <topology evidence="1">Single-pass membrane protein</topology>
    </subcellularLocation>
</comment>
<dbReference type="FunFam" id="2.60.40.10:FF:000017">
    <property type="entry name" value="Down syndrome cell adhesion molecule b"/>
    <property type="match status" value="1"/>
</dbReference>
<evidence type="ECO:0000256" key="1">
    <source>
        <dbReference type="ARBA" id="ARBA00004167"/>
    </source>
</evidence>
<keyword evidence="8" id="KW-1015">Disulfide bond</keyword>
<evidence type="ECO:0000256" key="8">
    <source>
        <dbReference type="ARBA" id="ARBA00023157"/>
    </source>
</evidence>
<dbReference type="GO" id="GO:0016020">
    <property type="term" value="C:membrane"/>
    <property type="evidence" value="ECO:0007669"/>
    <property type="project" value="UniProtKB-SubCell"/>
</dbReference>
<dbReference type="InterPro" id="IPR013783">
    <property type="entry name" value="Ig-like_fold"/>
</dbReference>
<dbReference type="InterPro" id="IPR013098">
    <property type="entry name" value="Ig_I-set"/>
</dbReference>
<evidence type="ECO:0000256" key="9">
    <source>
        <dbReference type="ARBA" id="ARBA00023319"/>
    </source>
</evidence>
<keyword evidence="12" id="KW-1185">Reference proteome</keyword>
<dbReference type="EMBL" id="CAJPEX010000006">
    <property type="protein sequence ID" value="CAG0912291.1"/>
    <property type="molecule type" value="Genomic_DNA"/>
</dbReference>
<dbReference type="PROSITE" id="PS50835">
    <property type="entry name" value="IG_LIKE"/>
    <property type="match status" value="1"/>
</dbReference>
<dbReference type="SMART" id="SM00409">
    <property type="entry name" value="IG"/>
    <property type="match status" value="1"/>
</dbReference>
<accession>A0A7R9G7P8</accession>
<dbReference type="OrthoDB" id="6019866at2759"/>
<keyword evidence="5" id="KW-0130">Cell adhesion</keyword>
<dbReference type="InterPro" id="IPR003598">
    <property type="entry name" value="Ig_sub2"/>
</dbReference>
<dbReference type="AlphaFoldDB" id="A0A7R9G7P8"/>
<evidence type="ECO:0000256" key="7">
    <source>
        <dbReference type="ARBA" id="ARBA00023136"/>
    </source>
</evidence>
<keyword evidence="6" id="KW-1133">Transmembrane helix</keyword>
<keyword evidence="9" id="KW-0393">Immunoglobulin domain</keyword>
<proteinExistence type="predicted"/>
<dbReference type="SUPFAM" id="SSF48726">
    <property type="entry name" value="Immunoglobulin"/>
    <property type="match status" value="1"/>
</dbReference>
<sequence>MKCRVFCGLRCETPVELTMDTCFHVTAAPPKITPFRFDDGSSTAGAMAQLSCMVRDGDLPLQITWSFHGQSLNSSMGISTMSVGARTKMLTIDAVTAAHSGVYRCLAKNEVGEDVVSAELEVNGLASDCRPFFFVARFPTPPFFFCIRVWASRQLPDDCSLPHVTFDPS</sequence>
<protein>
    <recommendedName>
        <fullName evidence="10">Ig-like domain-containing protein</fullName>
    </recommendedName>
</protein>
<keyword evidence="2" id="KW-0812">Transmembrane</keyword>
<dbReference type="EMBL" id="OA882043">
    <property type="protein sequence ID" value="CAD7272139.1"/>
    <property type="molecule type" value="Genomic_DNA"/>
</dbReference>
<keyword evidence="4" id="KW-0677">Repeat</keyword>
<dbReference type="InterPro" id="IPR007110">
    <property type="entry name" value="Ig-like_dom"/>
</dbReference>
<keyword evidence="7" id="KW-0472">Membrane</keyword>
<dbReference type="SMART" id="SM00408">
    <property type="entry name" value="IGc2"/>
    <property type="match status" value="1"/>
</dbReference>
<name>A0A7R9G7P8_9CRUS</name>
<dbReference type="Proteomes" id="UP000678499">
    <property type="component" value="Unassembled WGS sequence"/>
</dbReference>
<organism evidence="11">
    <name type="scientific">Notodromas monacha</name>
    <dbReference type="NCBI Taxonomy" id="399045"/>
    <lineage>
        <taxon>Eukaryota</taxon>
        <taxon>Metazoa</taxon>
        <taxon>Ecdysozoa</taxon>
        <taxon>Arthropoda</taxon>
        <taxon>Crustacea</taxon>
        <taxon>Oligostraca</taxon>
        <taxon>Ostracoda</taxon>
        <taxon>Podocopa</taxon>
        <taxon>Podocopida</taxon>
        <taxon>Cypridocopina</taxon>
        <taxon>Cypridoidea</taxon>
        <taxon>Cyprididae</taxon>
        <taxon>Notodromas</taxon>
    </lineage>
</organism>
<evidence type="ECO:0000256" key="6">
    <source>
        <dbReference type="ARBA" id="ARBA00022989"/>
    </source>
</evidence>
<evidence type="ECO:0000256" key="5">
    <source>
        <dbReference type="ARBA" id="ARBA00022889"/>
    </source>
</evidence>
<dbReference type="Gene3D" id="2.60.40.10">
    <property type="entry name" value="Immunoglobulins"/>
    <property type="match status" value="1"/>
</dbReference>